<evidence type="ECO:0000313" key="1">
    <source>
        <dbReference type="EMBL" id="VDM79221.1"/>
    </source>
</evidence>
<keyword evidence="2" id="KW-1185">Reference proteome</keyword>
<dbReference type="EMBL" id="UYYB01104374">
    <property type="protein sequence ID" value="VDM79221.1"/>
    <property type="molecule type" value="Genomic_DNA"/>
</dbReference>
<name>A0A3P7J246_STRVU</name>
<proteinExistence type="predicted"/>
<organism evidence="1 2">
    <name type="scientific">Strongylus vulgaris</name>
    <name type="common">Blood worm</name>
    <dbReference type="NCBI Taxonomy" id="40348"/>
    <lineage>
        <taxon>Eukaryota</taxon>
        <taxon>Metazoa</taxon>
        <taxon>Ecdysozoa</taxon>
        <taxon>Nematoda</taxon>
        <taxon>Chromadorea</taxon>
        <taxon>Rhabditida</taxon>
        <taxon>Rhabditina</taxon>
        <taxon>Rhabditomorpha</taxon>
        <taxon>Strongyloidea</taxon>
        <taxon>Strongylidae</taxon>
        <taxon>Strongylus</taxon>
    </lineage>
</organism>
<dbReference type="AlphaFoldDB" id="A0A3P7J246"/>
<evidence type="ECO:0000313" key="2">
    <source>
        <dbReference type="Proteomes" id="UP000270094"/>
    </source>
</evidence>
<sequence>MHAGWLASSGTKTITSRHSGLCSSWPWLACSLYRITRAVVTRGTAIRTDSLAPDLVGLLWDDIRSVRIDALLGFVCSYCSLPVSRVSLSDTICAPNSCSARAVCIADQTAAGYCRSGA</sequence>
<gene>
    <name evidence="1" type="ORF">SVUK_LOCUS14219</name>
</gene>
<accession>A0A3P7J246</accession>
<dbReference type="Proteomes" id="UP000270094">
    <property type="component" value="Unassembled WGS sequence"/>
</dbReference>
<protein>
    <submittedName>
        <fullName evidence="1">Uncharacterized protein</fullName>
    </submittedName>
</protein>
<reference evidence="1 2" key="1">
    <citation type="submission" date="2018-11" db="EMBL/GenBank/DDBJ databases">
        <authorList>
            <consortium name="Pathogen Informatics"/>
        </authorList>
    </citation>
    <scope>NUCLEOTIDE SEQUENCE [LARGE SCALE GENOMIC DNA]</scope>
</reference>